<dbReference type="OrthoDB" id="5816951at2"/>
<name>A0A444JSD6_9GAMM</name>
<protein>
    <submittedName>
        <fullName evidence="1">Uncharacterized protein</fullName>
    </submittedName>
</protein>
<evidence type="ECO:0000313" key="1">
    <source>
        <dbReference type="EMBL" id="RWX56011.1"/>
    </source>
</evidence>
<dbReference type="AlphaFoldDB" id="A0A444JSD6"/>
<dbReference type="RefSeq" id="WP_128783102.1">
    <property type="nucleotide sequence ID" value="NZ_JAKJSG010000020.1"/>
</dbReference>
<organism evidence="1 2">
    <name type="scientific">Photobacterium chitinilyticum</name>
    <dbReference type="NCBI Taxonomy" id="2485123"/>
    <lineage>
        <taxon>Bacteria</taxon>
        <taxon>Pseudomonadati</taxon>
        <taxon>Pseudomonadota</taxon>
        <taxon>Gammaproteobacteria</taxon>
        <taxon>Vibrionales</taxon>
        <taxon>Vibrionaceae</taxon>
        <taxon>Photobacterium</taxon>
    </lineage>
</organism>
<evidence type="ECO:0000313" key="2">
    <source>
        <dbReference type="Proteomes" id="UP000287563"/>
    </source>
</evidence>
<comment type="caution">
    <text evidence="1">The sequence shown here is derived from an EMBL/GenBank/DDBJ whole genome shotgun (WGS) entry which is preliminary data.</text>
</comment>
<reference evidence="1 2" key="1">
    <citation type="submission" date="2018-11" db="EMBL/GenBank/DDBJ databases">
        <title>Photobacterium sp. BEI247 sp. nov., a marine bacterium isolated from Yongle Blue Hole in the South China Sea.</title>
        <authorList>
            <person name="Wang X."/>
        </authorList>
    </citation>
    <scope>NUCLEOTIDE SEQUENCE [LARGE SCALE GENOMIC DNA]</scope>
    <source>
        <strain evidence="2">BEI247</strain>
    </source>
</reference>
<gene>
    <name evidence="1" type="ORF">EDI28_06875</name>
</gene>
<keyword evidence="2" id="KW-1185">Reference proteome</keyword>
<proteinExistence type="predicted"/>
<sequence>MEIEFTECDIPIRNERTQALFPRSDIMNEERTHEELRCWWNVPFVDELSYVETGQIGVYVLDGATWDCPRRISEHQDVSEASAAASFYIRHSPIFRFFDEPYKPVAKVGHLLEMSSLINGKLGRPTEQELFDTMFSWLPEEVNQPVEQ</sequence>
<accession>A0A444JSD6</accession>
<dbReference type="EMBL" id="RJLM01000002">
    <property type="protein sequence ID" value="RWX56011.1"/>
    <property type="molecule type" value="Genomic_DNA"/>
</dbReference>
<dbReference type="Proteomes" id="UP000287563">
    <property type="component" value="Unassembled WGS sequence"/>
</dbReference>